<dbReference type="EMBL" id="CABDUW010012078">
    <property type="protein sequence ID" value="VTJ91892.1"/>
    <property type="molecule type" value="Genomic_DNA"/>
</dbReference>
<feature type="non-terminal residue" evidence="1">
    <location>
        <position position="1"/>
    </location>
</feature>
<dbReference type="Proteomes" id="UP000335636">
    <property type="component" value="Unassembled WGS sequence"/>
</dbReference>
<keyword evidence="2" id="KW-1185">Reference proteome</keyword>
<reference evidence="1" key="1">
    <citation type="submission" date="2019-04" db="EMBL/GenBank/DDBJ databases">
        <authorList>
            <person name="Alioto T."/>
            <person name="Alioto T."/>
        </authorList>
    </citation>
    <scope>NUCLEOTIDE SEQUENCE [LARGE SCALE GENOMIC DNA]</scope>
</reference>
<comment type="caution">
    <text evidence="1">The sequence shown here is derived from an EMBL/GenBank/DDBJ whole genome shotgun (WGS) entry which is preliminary data.</text>
</comment>
<evidence type="ECO:0000313" key="1">
    <source>
        <dbReference type="EMBL" id="VTJ91892.1"/>
    </source>
</evidence>
<sequence>GAAEDPQTALALNFDAALMKKSDPTGPTLLLPESELSIRIGSTGLLPGKLPAVDGQARRVDRLG</sequence>
<name>A0A5E4DI42_MARMO</name>
<protein>
    <submittedName>
        <fullName evidence="1">Uncharacterized protein</fullName>
    </submittedName>
</protein>
<proteinExistence type="predicted"/>
<accession>A0A5E4DI42</accession>
<organism evidence="1 2">
    <name type="scientific">Marmota monax</name>
    <name type="common">Woodchuck</name>
    <dbReference type="NCBI Taxonomy" id="9995"/>
    <lineage>
        <taxon>Eukaryota</taxon>
        <taxon>Metazoa</taxon>
        <taxon>Chordata</taxon>
        <taxon>Craniata</taxon>
        <taxon>Vertebrata</taxon>
        <taxon>Euteleostomi</taxon>
        <taxon>Mammalia</taxon>
        <taxon>Eutheria</taxon>
        <taxon>Euarchontoglires</taxon>
        <taxon>Glires</taxon>
        <taxon>Rodentia</taxon>
        <taxon>Sciuromorpha</taxon>
        <taxon>Sciuridae</taxon>
        <taxon>Xerinae</taxon>
        <taxon>Marmotini</taxon>
        <taxon>Marmota</taxon>
    </lineage>
</organism>
<gene>
    <name evidence="1" type="ORF">MONAX_5E013111</name>
</gene>
<dbReference type="AlphaFoldDB" id="A0A5E4DI42"/>
<evidence type="ECO:0000313" key="2">
    <source>
        <dbReference type="Proteomes" id="UP000335636"/>
    </source>
</evidence>
<feature type="non-terminal residue" evidence="1">
    <location>
        <position position="64"/>
    </location>
</feature>